<dbReference type="AlphaFoldDB" id="A0A3G8JRW0"/>
<dbReference type="Proteomes" id="UP000271469">
    <property type="component" value="Chromosome"/>
</dbReference>
<reference evidence="1 2" key="1">
    <citation type="submission" date="2018-11" db="EMBL/GenBank/DDBJ databases">
        <title>Gordonia insulae sp. nov., isolated from an island soil.</title>
        <authorList>
            <person name="Kim Y.S."/>
            <person name="Kim S.B."/>
        </authorList>
    </citation>
    <scope>NUCLEOTIDE SEQUENCE [LARGE SCALE GENOMIC DNA]</scope>
    <source>
        <strain evidence="1 2">MMS17-SY073</strain>
    </source>
</reference>
<evidence type="ECO:0000313" key="2">
    <source>
        <dbReference type="Proteomes" id="UP000271469"/>
    </source>
</evidence>
<name>A0A3G8JRW0_9ACTN</name>
<sequence>MLEDLEPWPDHPESGETCAPTTFWASPDTMELPATVCTTLTVRVEARRIGGRIERIAHLGDGFTTVVGAGDGETGEVTLTGCLVWDRYLWIDYRTIPEGSVRITRRGHLVQREVLTPTRHEGWFSVDYSGPVEYRPAGQVERGFGIRWNALTVELGRIPGHQIA</sequence>
<proteinExistence type="predicted"/>
<dbReference type="RefSeq" id="WP_232016974.1">
    <property type="nucleotide sequence ID" value="NZ_CP033972.1"/>
</dbReference>
<protein>
    <submittedName>
        <fullName evidence="1">Uncharacterized protein</fullName>
    </submittedName>
</protein>
<dbReference type="KEGG" id="gom:D7316_03820"/>
<gene>
    <name evidence="1" type="ORF">D7316_03820</name>
</gene>
<organism evidence="1 2">
    <name type="scientific">Gordonia insulae</name>
    <dbReference type="NCBI Taxonomy" id="2420509"/>
    <lineage>
        <taxon>Bacteria</taxon>
        <taxon>Bacillati</taxon>
        <taxon>Actinomycetota</taxon>
        <taxon>Actinomycetes</taxon>
        <taxon>Mycobacteriales</taxon>
        <taxon>Gordoniaceae</taxon>
        <taxon>Gordonia</taxon>
    </lineage>
</organism>
<dbReference type="EMBL" id="CP033972">
    <property type="protein sequence ID" value="AZG47212.1"/>
    <property type="molecule type" value="Genomic_DNA"/>
</dbReference>
<keyword evidence="2" id="KW-1185">Reference proteome</keyword>
<accession>A0A3G8JRW0</accession>
<evidence type="ECO:0000313" key="1">
    <source>
        <dbReference type="EMBL" id="AZG47212.1"/>
    </source>
</evidence>